<comment type="caution">
    <text evidence="1">The sequence shown here is derived from an EMBL/GenBank/DDBJ whole genome shotgun (WGS) entry which is preliminary data.</text>
</comment>
<dbReference type="Proteomes" id="UP000570851">
    <property type="component" value="Unassembled WGS sequence"/>
</dbReference>
<proteinExistence type="predicted"/>
<dbReference type="Gene3D" id="2.60.40.1190">
    <property type="match status" value="1"/>
</dbReference>
<dbReference type="CDD" id="cd09627">
    <property type="entry name" value="DOMON_murB_like"/>
    <property type="match status" value="1"/>
</dbReference>
<dbReference type="GeneID" id="58723809"/>
<organism evidence="1 2">
    <name type="scientific">Trichormus variabilis N2B</name>
    <dbReference type="NCBI Taxonomy" id="2681315"/>
    <lineage>
        <taxon>Bacteria</taxon>
        <taxon>Bacillati</taxon>
        <taxon>Cyanobacteriota</taxon>
        <taxon>Cyanophyceae</taxon>
        <taxon>Nostocales</taxon>
        <taxon>Nostocaceae</taxon>
        <taxon>Trichormus</taxon>
    </lineage>
</organism>
<evidence type="ECO:0000313" key="2">
    <source>
        <dbReference type="Proteomes" id="UP000570851"/>
    </source>
</evidence>
<protein>
    <submittedName>
        <fullName evidence="1">DOMON-like domain-containing protein</fullName>
    </submittedName>
</protein>
<dbReference type="EMBL" id="JACKZP010000031">
    <property type="protein sequence ID" value="MBC1302315.1"/>
    <property type="molecule type" value="Genomic_DNA"/>
</dbReference>
<evidence type="ECO:0000313" key="1">
    <source>
        <dbReference type="EMBL" id="MBC1302315.1"/>
    </source>
</evidence>
<keyword evidence="2" id="KW-1185">Reference proteome</keyword>
<sequence length="179" mass="20729">MSHQIFSLQPFSSEESVVDLKIAGNISRHNNQLTINYQLVGELAPVEIPSPIDTPARKHELWQDTCFEFFIGIKDSQQYWEFNLSPSRNWNIYRFHGYRQGMQEETAFTALPFSVENQSDSLELSLNVDLEKIISPEQLIDVAITTVIKQKDGKITYWALVHQGEKADFHIRDSFIIRL</sequence>
<gene>
    <name evidence="1" type="ORF">GNE12_10355</name>
</gene>
<accession>A0ABR6S7E8</accession>
<name>A0ABR6S7E8_ANAVA</name>
<dbReference type="RefSeq" id="WP_011317988.1">
    <property type="nucleotide sequence ID" value="NZ_JACKZP010000031.1"/>
</dbReference>
<reference evidence="1 2" key="1">
    <citation type="submission" date="2019-11" db="EMBL/GenBank/DDBJ databases">
        <title>Comparison of genomes from free-living endosymbiotic cyanobacteria isolated from Azolla.</title>
        <authorList>
            <person name="Thiel T."/>
            <person name="Pratte B."/>
        </authorList>
    </citation>
    <scope>NUCLEOTIDE SEQUENCE [LARGE SCALE GENOMIC DNA]</scope>
    <source>
        <strain evidence="1 2">N2B</strain>
    </source>
</reference>